<dbReference type="Proteomes" id="UP000005317">
    <property type="component" value="Unassembled WGS sequence"/>
</dbReference>
<sequence length="64" mass="6949">MSMTLPRTAVILPVLGGVAPFRFWFMGNAREGLMGVVYYRSNEAAVACHGKRCVSSSDTLCLLP</sequence>
<evidence type="ECO:0000313" key="1">
    <source>
        <dbReference type="EMBL" id="EIJ33112.1"/>
    </source>
</evidence>
<accession>A0A656HAH9</accession>
<keyword evidence="2" id="KW-1185">Reference proteome</keyword>
<organism evidence="1 2">
    <name type="scientific">Thiothrix nivea (strain ATCC 35100 / DSM 5205 / JP2)</name>
    <dbReference type="NCBI Taxonomy" id="870187"/>
    <lineage>
        <taxon>Bacteria</taxon>
        <taxon>Pseudomonadati</taxon>
        <taxon>Pseudomonadota</taxon>
        <taxon>Gammaproteobacteria</taxon>
        <taxon>Thiotrichales</taxon>
        <taxon>Thiotrichaceae</taxon>
        <taxon>Thiothrix</taxon>
    </lineage>
</organism>
<dbReference type="EMBL" id="JH651384">
    <property type="protein sequence ID" value="EIJ33112.1"/>
    <property type="molecule type" value="Genomic_DNA"/>
</dbReference>
<proteinExistence type="predicted"/>
<protein>
    <submittedName>
        <fullName evidence="1">Uncharacterized protein</fullName>
    </submittedName>
</protein>
<evidence type="ECO:0000313" key="2">
    <source>
        <dbReference type="Proteomes" id="UP000005317"/>
    </source>
</evidence>
<name>A0A656HAH9_THINJ</name>
<reference evidence="2" key="1">
    <citation type="journal article" date="2011" name="Stand. Genomic Sci.">
        <title>Genome sequence of the filamentous, gliding Thiothrix nivea neotype strain (JP2(T)).</title>
        <authorList>
            <person name="Lapidus A."/>
            <person name="Nolan M."/>
            <person name="Lucas S."/>
            <person name="Glavina Del Rio T."/>
            <person name="Tice H."/>
            <person name="Cheng J.F."/>
            <person name="Tapia R."/>
            <person name="Han C."/>
            <person name="Goodwin L."/>
            <person name="Pitluck S."/>
            <person name="Liolios K."/>
            <person name="Pagani I."/>
            <person name="Ivanova N."/>
            <person name="Huntemann M."/>
            <person name="Mavromatis K."/>
            <person name="Mikhailova N."/>
            <person name="Pati A."/>
            <person name="Chen A."/>
            <person name="Palaniappan K."/>
            <person name="Land M."/>
            <person name="Brambilla E.M."/>
            <person name="Rohde M."/>
            <person name="Abt B."/>
            <person name="Verbarg S."/>
            <person name="Goker M."/>
            <person name="Bristow J."/>
            <person name="Eisen J.A."/>
            <person name="Markowitz V."/>
            <person name="Hugenholtz P."/>
            <person name="Kyrpides N.C."/>
            <person name="Klenk H.P."/>
            <person name="Woyke T."/>
        </authorList>
    </citation>
    <scope>NUCLEOTIDE SEQUENCE [LARGE SCALE GENOMIC DNA]</scope>
    <source>
        <strain evidence="2">ATCC 35100 / DSM 5205 / JP2</strain>
    </source>
</reference>
<gene>
    <name evidence="1" type="ORF">Thini_0466</name>
</gene>
<dbReference type="AlphaFoldDB" id="A0A656HAH9"/>